<evidence type="ECO:0000313" key="2">
    <source>
        <dbReference type="EMBL" id="TNV84936.1"/>
    </source>
</evidence>
<proteinExistence type="predicted"/>
<comment type="caution">
    <text evidence="2">The sequence shown here is derived from an EMBL/GenBank/DDBJ whole genome shotgun (WGS) entry which is preliminary data.</text>
</comment>
<feature type="region of interest" description="Disordered" evidence="1">
    <location>
        <begin position="381"/>
        <end position="405"/>
    </location>
</feature>
<feature type="compositionally biased region" description="Polar residues" evidence="1">
    <location>
        <begin position="883"/>
        <end position="892"/>
    </location>
</feature>
<gene>
    <name evidence="2" type="ORF">FGO68_gene13232</name>
</gene>
<feature type="compositionally biased region" description="Low complexity" evidence="1">
    <location>
        <begin position="799"/>
        <end position="808"/>
    </location>
</feature>
<feature type="region of interest" description="Disordered" evidence="1">
    <location>
        <begin position="166"/>
        <end position="279"/>
    </location>
</feature>
<feature type="region of interest" description="Disordered" evidence="1">
    <location>
        <begin position="760"/>
        <end position="812"/>
    </location>
</feature>
<feature type="compositionally biased region" description="Polar residues" evidence="1">
    <location>
        <begin position="266"/>
        <end position="279"/>
    </location>
</feature>
<feature type="region of interest" description="Disordered" evidence="1">
    <location>
        <begin position="861"/>
        <end position="892"/>
    </location>
</feature>
<organism evidence="2 3">
    <name type="scientific">Halteria grandinella</name>
    <dbReference type="NCBI Taxonomy" id="5974"/>
    <lineage>
        <taxon>Eukaryota</taxon>
        <taxon>Sar</taxon>
        <taxon>Alveolata</taxon>
        <taxon>Ciliophora</taxon>
        <taxon>Intramacronucleata</taxon>
        <taxon>Spirotrichea</taxon>
        <taxon>Stichotrichia</taxon>
        <taxon>Sporadotrichida</taxon>
        <taxon>Halteriidae</taxon>
        <taxon>Halteria</taxon>
    </lineage>
</organism>
<feature type="compositionally biased region" description="Polar residues" evidence="1">
    <location>
        <begin position="471"/>
        <end position="481"/>
    </location>
</feature>
<name>A0A8J8T848_HALGN</name>
<reference evidence="2" key="1">
    <citation type="submission" date="2019-06" db="EMBL/GenBank/DDBJ databases">
        <authorList>
            <person name="Zheng W."/>
        </authorList>
    </citation>
    <scope>NUCLEOTIDE SEQUENCE</scope>
    <source>
        <strain evidence="2">QDHG01</strain>
    </source>
</reference>
<dbReference type="OrthoDB" id="313602at2759"/>
<dbReference type="AlphaFoldDB" id="A0A8J8T848"/>
<evidence type="ECO:0000313" key="3">
    <source>
        <dbReference type="Proteomes" id="UP000785679"/>
    </source>
</evidence>
<keyword evidence="3" id="KW-1185">Reference proteome</keyword>
<evidence type="ECO:0000256" key="1">
    <source>
        <dbReference type="SAM" id="MobiDB-lite"/>
    </source>
</evidence>
<dbReference type="EMBL" id="RRYP01002294">
    <property type="protein sequence ID" value="TNV84936.1"/>
    <property type="molecule type" value="Genomic_DNA"/>
</dbReference>
<feature type="region of interest" description="Disordered" evidence="1">
    <location>
        <begin position="457"/>
        <end position="481"/>
    </location>
</feature>
<protein>
    <submittedName>
        <fullName evidence="2">Uncharacterized protein</fullName>
    </submittedName>
</protein>
<sequence length="1075" mass="120599">MTDKNSVAGGVSDAGKSEAAPISQASNLTIEQKVALSSQALIDDRLKLHSGKLEELKTTLKANPEGQFTLDQLPKILRELMPMLQMTVIAYEDHVKLEGDKAQQVKQSEVILDGMAANIDAKTKKKHGDSGPIMIKIEDVIASVKEFMKEMAGKYSVIDRAPLLPTPAQSDAGKQSEAPKNPSVAGGTEPAKNPSTVGGPKSEAPKSNVPPEVIDKQQSLTASKKPTLDIPPATNIPDDVSIRTGVSLNIPVKQSPANSVAPKQPTPSHKSGPGQTVPLQRTEPFFRNVTHFFEWNEDDQGGRTEVLPKDDVIESLKRKNQSLAAGNEKVPNNSLSFREVVQKTITEYQGILDTKKYKDRDDRLRMEKTLVDLKRQLKDLDAPVKVSPRPPPKKKEPKEPAPEVPAAEIIAKKKAQKDQDLTKEQIEMEEKMILESQSVALKNNYPAFSVEEHSMIMGKPKAKRKEAPVTMANQKQRNTRVAHTMENSQKELFDVSAQLEGKRVQELTYDEMVRQNLQEIFLIYCKSQLSGGGKHLTFEDIKREAKNLNIGEFLKFAKDFAIDLPKTTVSAVYKRTALYSKEMYFDQFKLALVQLMKEINKVKLDKIKNEFKDLKQALANARQLVDEAGEGEDSVPAKAAFENIKERHKRMTAEHLRIRIASEDDEALLKYCLDELINIDDPVRYRQRITGYKEALGGIMDMKQRLQQLLSDNNNNNSRLEQATMANTNEASVQEQLTFKPFLYKDQYKGRVQSVIKQHIASNPPRKSVLNQQQPDPSVDLRSAHSPTSSSRRLPHAYSSALSNNSSSMPQDRRQRLMLHLNNHLLLEQQALQHGPLHSRVYKNTLPHTTSQQKEALYIEEAEEDSETQQTLGMARERGANPRPSNLRQKTPQKFDLASIMKQQENDNYYFRDNKRAGGNLLTELIDSELPIQSTKRLSSNLAISQKGDVSRSSLQLRASPQPKIIKANQPLQQNQSVDGSTKALKLPKVNNAYDQSQPYKSVAPQQQQQVLLAGAQNKRRLIEQEVLRQKGGSTLLESKQVKTNRGTVDRLPELNIKQQKQGALSVERNGRKRL</sequence>
<accession>A0A8J8T848</accession>
<dbReference type="Proteomes" id="UP000785679">
    <property type="component" value="Unassembled WGS sequence"/>
</dbReference>